<dbReference type="InterPro" id="IPR010559">
    <property type="entry name" value="Sig_transdc_His_kin_internal"/>
</dbReference>
<dbReference type="GO" id="GO:0000155">
    <property type="term" value="F:phosphorelay sensor kinase activity"/>
    <property type="evidence" value="ECO:0007669"/>
    <property type="project" value="InterPro"/>
</dbReference>
<keyword evidence="1" id="KW-0472">Membrane</keyword>
<feature type="transmembrane region" description="Helical" evidence="1">
    <location>
        <begin position="24"/>
        <end position="44"/>
    </location>
</feature>
<dbReference type="OrthoDB" id="2514702at2"/>
<dbReference type="AlphaFoldDB" id="A0A4R6N8J0"/>
<dbReference type="SUPFAM" id="SSF55874">
    <property type="entry name" value="ATPase domain of HSP90 chaperone/DNA topoisomerase II/histidine kinase"/>
    <property type="match status" value="1"/>
</dbReference>
<comment type="caution">
    <text evidence="3">The sequence shown here is derived from an EMBL/GenBank/DDBJ whole genome shotgun (WGS) entry which is preliminary data.</text>
</comment>
<organism evidence="3 4">
    <name type="scientific">Roseateles asaccharophilus</name>
    <dbReference type="NCBI Taxonomy" id="582607"/>
    <lineage>
        <taxon>Bacteria</taxon>
        <taxon>Pseudomonadati</taxon>
        <taxon>Pseudomonadota</taxon>
        <taxon>Betaproteobacteria</taxon>
        <taxon>Burkholderiales</taxon>
        <taxon>Sphaerotilaceae</taxon>
        <taxon>Roseateles</taxon>
    </lineage>
</organism>
<sequence length="382" mass="41317">MTQAAKPPHCKSGGSQPQPLWRELLRNALHAALLCLAVGILLAAPRQWRNLGLELSYSFAIGMQCWIFIDGGRALVAKLLQRRRPDDPRYAGGWPGTPWMAVCVLLGSILGFSLGLPLGDLLTGRRSVYWWEASWGAAAGTALLTLVVASLTTGYFYIRGRMHAAQAEAEQAARVAAQTQLRLLEAQLEPHMLFNTLANLRVLIGIDPARAQTMLDQLISFLRATLNASRQGSHSLQDEFARISDYLQLMQVRMGQRLQTELDLAPALQALQVPPLLLQPLVENAIKHGLEPKIEGGRLTLRASIEGEQLLLQVIDTGIGLAAAASGAGAEGTRFGLTQVRDRLQTRYGSSARLVLAPGPDGSGCLATVHIPLSETQTPPTP</sequence>
<dbReference type="InterPro" id="IPR036890">
    <property type="entry name" value="HATPase_C_sf"/>
</dbReference>
<dbReference type="EMBL" id="SNXE01000002">
    <property type="protein sequence ID" value="TDP11812.1"/>
    <property type="molecule type" value="Genomic_DNA"/>
</dbReference>
<gene>
    <name evidence="3" type="ORF">DFR39_102192</name>
</gene>
<dbReference type="RefSeq" id="WP_133602585.1">
    <property type="nucleotide sequence ID" value="NZ_JAUFPJ010000002.1"/>
</dbReference>
<feature type="transmembrane region" description="Helical" evidence="1">
    <location>
        <begin position="56"/>
        <end position="76"/>
    </location>
</feature>
<dbReference type="PANTHER" id="PTHR34220">
    <property type="entry name" value="SENSOR HISTIDINE KINASE YPDA"/>
    <property type="match status" value="1"/>
</dbReference>
<dbReference type="Gene3D" id="3.30.565.10">
    <property type="entry name" value="Histidine kinase-like ATPase, C-terminal domain"/>
    <property type="match status" value="1"/>
</dbReference>
<evidence type="ECO:0000313" key="4">
    <source>
        <dbReference type="Proteomes" id="UP000295357"/>
    </source>
</evidence>
<keyword evidence="3" id="KW-0808">Transferase</keyword>
<accession>A0A4R6N8J0</accession>
<dbReference type="Proteomes" id="UP000295357">
    <property type="component" value="Unassembled WGS sequence"/>
</dbReference>
<dbReference type="Pfam" id="PF06580">
    <property type="entry name" value="His_kinase"/>
    <property type="match status" value="1"/>
</dbReference>
<reference evidence="3 4" key="1">
    <citation type="submission" date="2019-03" db="EMBL/GenBank/DDBJ databases">
        <title>Genomic Encyclopedia of Type Strains, Phase IV (KMG-IV): sequencing the most valuable type-strain genomes for metagenomic binning, comparative biology and taxonomic classification.</title>
        <authorList>
            <person name="Goeker M."/>
        </authorList>
    </citation>
    <scope>NUCLEOTIDE SEQUENCE [LARGE SCALE GENOMIC DNA]</scope>
    <source>
        <strain evidence="3 4">DSM 25082</strain>
    </source>
</reference>
<dbReference type="GO" id="GO:0016020">
    <property type="term" value="C:membrane"/>
    <property type="evidence" value="ECO:0007669"/>
    <property type="project" value="InterPro"/>
</dbReference>
<name>A0A4R6N8J0_9BURK</name>
<keyword evidence="1" id="KW-0812">Transmembrane</keyword>
<feature type="transmembrane region" description="Helical" evidence="1">
    <location>
        <begin position="135"/>
        <end position="158"/>
    </location>
</feature>
<keyword evidence="4" id="KW-1185">Reference proteome</keyword>
<dbReference type="SMART" id="SM00387">
    <property type="entry name" value="HATPase_c"/>
    <property type="match status" value="1"/>
</dbReference>
<dbReference type="PANTHER" id="PTHR34220:SF9">
    <property type="entry name" value="SIGNAL TRANSDUCTION HISTIDINE KINASE INTERNAL REGION DOMAIN-CONTAINING PROTEIN"/>
    <property type="match status" value="1"/>
</dbReference>
<evidence type="ECO:0000259" key="2">
    <source>
        <dbReference type="SMART" id="SM00387"/>
    </source>
</evidence>
<dbReference type="Pfam" id="PF02518">
    <property type="entry name" value="HATPase_c"/>
    <property type="match status" value="1"/>
</dbReference>
<protein>
    <submittedName>
        <fullName evidence="3">Histidine kinase/DNA gyrase B/HSP90-like ATPase</fullName>
    </submittedName>
</protein>
<evidence type="ECO:0000256" key="1">
    <source>
        <dbReference type="SAM" id="Phobius"/>
    </source>
</evidence>
<dbReference type="InterPro" id="IPR050640">
    <property type="entry name" value="Bact_2-comp_sensor_kinase"/>
</dbReference>
<feature type="transmembrane region" description="Helical" evidence="1">
    <location>
        <begin position="97"/>
        <end position="115"/>
    </location>
</feature>
<feature type="domain" description="Histidine kinase/HSP90-like ATPase" evidence="2">
    <location>
        <begin position="273"/>
        <end position="375"/>
    </location>
</feature>
<keyword evidence="3" id="KW-0418">Kinase</keyword>
<keyword evidence="1" id="KW-1133">Transmembrane helix</keyword>
<dbReference type="InterPro" id="IPR003594">
    <property type="entry name" value="HATPase_dom"/>
</dbReference>
<proteinExistence type="predicted"/>
<evidence type="ECO:0000313" key="3">
    <source>
        <dbReference type="EMBL" id="TDP11812.1"/>
    </source>
</evidence>